<accession>A0A3Q3EES4</accession>
<dbReference type="Pfam" id="PF05825">
    <property type="entry name" value="PSP94"/>
    <property type="match status" value="1"/>
</dbReference>
<reference evidence="5" key="2">
    <citation type="submission" date="2025-09" db="UniProtKB">
        <authorList>
            <consortium name="Ensembl"/>
        </authorList>
    </citation>
    <scope>IDENTIFICATION</scope>
</reference>
<dbReference type="InterPro" id="IPR008735">
    <property type="entry name" value="PSP94"/>
</dbReference>
<dbReference type="GO" id="GO:0005576">
    <property type="term" value="C:extracellular region"/>
    <property type="evidence" value="ECO:0007669"/>
    <property type="project" value="UniProtKB-SubCell"/>
</dbReference>
<evidence type="ECO:0000256" key="3">
    <source>
        <dbReference type="ARBA" id="ARBA00022525"/>
    </source>
</evidence>
<evidence type="ECO:0008006" key="7">
    <source>
        <dbReference type="Google" id="ProtNLM"/>
    </source>
</evidence>
<dbReference type="STRING" id="56723.ENSLBEP00000005863"/>
<dbReference type="Ensembl" id="ENSLBET00000006162.1">
    <property type="protein sequence ID" value="ENSLBEP00000005863.1"/>
    <property type="gene ID" value="ENSLBEG00000004517.1"/>
</dbReference>
<evidence type="ECO:0000313" key="6">
    <source>
        <dbReference type="Proteomes" id="UP000261660"/>
    </source>
</evidence>
<protein>
    <recommendedName>
        <fullName evidence="7">Beta-microseminoprotein-like</fullName>
    </recommendedName>
</protein>
<keyword evidence="6" id="KW-1185">Reference proteome</keyword>
<keyword evidence="4" id="KW-1015">Disulfide bond</keyword>
<dbReference type="PANTHER" id="PTHR10500:SF7">
    <property type="entry name" value="BETA-MICROSEMINOPROTEIN"/>
    <property type="match status" value="1"/>
</dbReference>
<name>A0A3Q3EES4_9LABR</name>
<sequence length="99" mass="10737">MLCALLSMSNAQCYSKALKPGNTGTCAHDTDMTWHAVGSNWRNSECMDCSCSGCCAAYSTPRSFPDDCVSVFDPVACEYKVFKRNNPTVQCMIFGAVGK</sequence>
<evidence type="ECO:0000256" key="1">
    <source>
        <dbReference type="ARBA" id="ARBA00004613"/>
    </source>
</evidence>
<comment type="subcellular location">
    <subcellularLocation>
        <location evidence="1">Secreted</location>
    </subcellularLocation>
</comment>
<evidence type="ECO:0000313" key="5">
    <source>
        <dbReference type="Ensembl" id="ENSLBEP00000005863.1"/>
    </source>
</evidence>
<dbReference type="Gene3D" id="2.60.40.1900">
    <property type="entry name" value="Beta-microseminoprotein (PSP94) domain"/>
    <property type="match status" value="1"/>
</dbReference>
<organism evidence="5 6">
    <name type="scientific">Labrus bergylta</name>
    <name type="common">ballan wrasse</name>
    <dbReference type="NCBI Taxonomy" id="56723"/>
    <lineage>
        <taxon>Eukaryota</taxon>
        <taxon>Metazoa</taxon>
        <taxon>Chordata</taxon>
        <taxon>Craniata</taxon>
        <taxon>Vertebrata</taxon>
        <taxon>Euteleostomi</taxon>
        <taxon>Actinopterygii</taxon>
        <taxon>Neopterygii</taxon>
        <taxon>Teleostei</taxon>
        <taxon>Neoteleostei</taxon>
        <taxon>Acanthomorphata</taxon>
        <taxon>Eupercaria</taxon>
        <taxon>Labriformes</taxon>
        <taxon>Labridae</taxon>
        <taxon>Labrus</taxon>
    </lineage>
</organism>
<keyword evidence="3" id="KW-0964">Secreted</keyword>
<dbReference type="AlphaFoldDB" id="A0A3Q3EES4"/>
<proteinExistence type="inferred from homology"/>
<reference evidence="5" key="1">
    <citation type="submission" date="2025-08" db="UniProtKB">
        <authorList>
            <consortium name="Ensembl"/>
        </authorList>
    </citation>
    <scope>IDENTIFICATION</scope>
</reference>
<evidence type="ECO:0000256" key="2">
    <source>
        <dbReference type="ARBA" id="ARBA00010352"/>
    </source>
</evidence>
<dbReference type="InParanoid" id="A0A3Q3EES4"/>
<comment type="similarity">
    <text evidence="2">Belongs to the beta-microseminoprotein family.</text>
</comment>
<dbReference type="Proteomes" id="UP000261660">
    <property type="component" value="Unplaced"/>
</dbReference>
<dbReference type="GeneTree" id="ENSGT01150000288135"/>
<dbReference type="PANTHER" id="PTHR10500">
    <property type="entry name" value="BETA-MICROSEMINOPROTEIN"/>
    <property type="match status" value="1"/>
</dbReference>
<evidence type="ECO:0000256" key="4">
    <source>
        <dbReference type="ARBA" id="ARBA00023157"/>
    </source>
</evidence>